<keyword evidence="2" id="KW-1185">Reference proteome</keyword>
<name>A0ABR8VBQ6_9BACT</name>
<evidence type="ECO:0000313" key="1">
    <source>
        <dbReference type="EMBL" id="MBD8002213.1"/>
    </source>
</evidence>
<gene>
    <name evidence="1" type="ORF">H9626_08290</name>
</gene>
<accession>A0ABR8VBQ6</accession>
<dbReference type="EMBL" id="JACSPQ010000006">
    <property type="protein sequence ID" value="MBD8002213.1"/>
    <property type="molecule type" value="Genomic_DNA"/>
</dbReference>
<organism evidence="1 2">
    <name type="scientific">Phocaeicola faecium</name>
    <dbReference type="NCBI Taxonomy" id="2762213"/>
    <lineage>
        <taxon>Bacteria</taxon>
        <taxon>Pseudomonadati</taxon>
        <taxon>Bacteroidota</taxon>
        <taxon>Bacteroidia</taxon>
        <taxon>Bacteroidales</taxon>
        <taxon>Bacteroidaceae</taxon>
        <taxon>Phocaeicola</taxon>
    </lineage>
</organism>
<evidence type="ECO:0000313" key="2">
    <source>
        <dbReference type="Proteomes" id="UP000616346"/>
    </source>
</evidence>
<dbReference type="RefSeq" id="WP_178256511.1">
    <property type="nucleotide sequence ID" value="NZ_JACSPQ010000006.1"/>
</dbReference>
<protein>
    <submittedName>
        <fullName evidence="1">Uncharacterized protein</fullName>
    </submittedName>
</protein>
<comment type="caution">
    <text evidence="1">The sequence shown here is derived from an EMBL/GenBank/DDBJ whole genome shotgun (WGS) entry which is preliminary data.</text>
</comment>
<dbReference type="Proteomes" id="UP000616346">
    <property type="component" value="Unassembled WGS sequence"/>
</dbReference>
<reference evidence="1 2" key="1">
    <citation type="submission" date="2020-08" db="EMBL/GenBank/DDBJ databases">
        <title>A Genomic Blueprint of the Chicken Gut Microbiome.</title>
        <authorList>
            <person name="Gilroy R."/>
            <person name="Ravi A."/>
            <person name="Getino M."/>
            <person name="Pursley I."/>
            <person name="Horton D.L."/>
            <person name="Alikhan N.-F."/>
            <person name="Baker D."/>
            <person name="Gharbi K."/>
            <person name="Hall N."/>
            <person name="Watson M."/>
            <person name="Adriaenssens E.M."/>
            <person name="Foster-Nyarko E."/>
            <person name="Jarju S."/>
            <person name="Secka A."/>
            <person name="Antonio M."/>
            <person name="Oren A."/>
            <person name="Chaudhuri R."/>
            <person name="La Ragione R.M."/>
            <person name="Hildebrand F."/>
            <person name="Pallen M.J."/>
        </authorList>
    </citation>
    <scope>NUCLEOTIDE SEQUENCE [LARGE SCALE GENOMIC DNA]</scope>
    <source>
        <strain evidence="1 2">Sa1YUN3</strain>
    </source>
</reference>
<sequence length="150" mass="16883">MYKKQPFYTVRSIRFRRWSRKSYAAFLSLKRHVTIGCVGKSIAEASLHKGGMFHAEKNQGASGLYIGSDTGCEEPDTGETDVRLLMGELCPQVTLVIGPAKEYAYSLVKHIRKHAGNNGMFTGIQRRLMQAFIDREKVGEAGVNLRFFIH</sequence>
<proteinExistence type="predicted"/>